<feature type="compositionally biased region" description="Basic and acidic residues" evidence="1">
    <location>
        <begin position="15"/>
        <end position="37"/>
    </location>
</feature>
<name>A0A699WMN4_TANCI</name>
<organism evidence="2">
    <name type="scientific">Tanacetum cinerariifolium</name>
    <name type="common">Dalmatian daisy</name>
    <name type="synonym">Chrysanthemum cinerariifolium</name>
    <dbReference type="NCBI Taxonomy" id="118510"/>
    <lineage>
        <taxon>Eukaryota</taxon>
        <taxon>Viridiplantae</taxon>
        <taxon>Streptophyta</taxon>
        <taxon>Embryophyta</taxon>
        <taxon>Tracheophyta</taxon>
        <taxon>Spermatophyta</taxon>
        <taxon>Magnoliopsida</taxon>
        <taxon>eudicotyledons</taxon>
        <taxon>Gunneridae</taxon>
        <taxon>Pentapetalae</taxon>
        <taxon>asterids</taxon>
        <taxon>campanulids</taxon>
        <taxon>Asterales</taxon>
        <taxon>Asteraceae</taxon>
        <taxon>Asteroideae</taxon>
        <taxon>Anthemideae</taxon>
        <taxon>Anthemidinae</taxon>
        <taxon>Tanacetum</taxon>
    </lineage>
</organism>
<sequence length="102" mass="11450">MKKIEAFNASTVCAKAKDHGDGSGRSQKELKWNKKDEQDYEDDEYISWNGSLYALKCRIGAREDPQGMDKGKAGIGETRGALREGMNQETRFGVKLESNMDE</sequence>
<dbReference type="EMBL" id="BKCJ011727892">
    <property type="protein sequence ID" value="GFD48697.1"/>
    <property type="molecule type" value="Genomic_DNA"/>
</dbReference>
<feature type="region of interest" description="Disordered" evidence="1">
    <location>
        <begin position="1"/>
        <end position="37"/>
    </location>
</feature>
<reference evidence="2" key="1">
    <citation type="journal article" date="2019" name="Sci. Rep.">
        <title>Draft genome of Tanacetum cinerariifolium, the natural source of mosquito coil.</title>
        <authorList>
            <person name="Yamashiro T."/>
            <person name="Shiraishi A."/>
            <person name="Satake H."/>
            <person name="Nakayama K."/>
        </authorList>
    </citation>
    <scope>NUCLEOTIDE SEQUENCE</scope>
</reference>
<comment type="caution">
    <text evidence="2">The sequence shown here is derived from an EMBL/GenBank/DDBJ whole genome shotgun (WGS) entry which is preliminary data.</text>
</comment>
<proteinExistence type="predicted"/>
<protein>
    <submittedName>
        <fullName evidence="2">Uncharacterized protein</fullName>
    </submittedName>
</protein>
<gene>
    <name evidence="2" type="ORF">Tci_920666</name>
</gene>
<evidence type="ECO:0000256" key="1">
    <source>
        <dbReference type="SAM" id="MobiDB-lite"/>
    </source>
</evidence>
<dbReference type="AlphaFoldDB" id="A0A699WMN4"/>
<feature type="non-terminal residue" evidence="2">
    <location>
        <position position="102"/>
    </location>
</feature>
<evidence type="ECO:0000313" key="2">
    <source>
        <dbReference type="EMBL" id="GFD48697.1"/>
    </source>
</evidence>
<accession>A0A699WMN4</accession>